<name>A0A176ZY02_9PEZI</name>
<dbReference type="GeneID" id="36292016"/>
<dbReference type="RefSeq" id="XP_024320021.1">
    <property type="nucleotide sequence ID" value="XM_024472518.1"/>
</dbReference>
<feature type="compositionally biased region" description="Acidic residues" evidence="3">
    <location>
        <begin position="701"/>
        <end position="722"/>
    </location>
</feature>
<dbReference type="eggNOG" id="ENOG502S3CQ">
    <property type="taxonomic scope" value="Eukaryota"/>
</dbReference>
<dbReference type="SMART" id="SM00066">
    <property type="entry name" value="GAL4"/>
    <property type="match status" value="1"/>
</dbReference>
<dbReference type="GO" id="GO:0000981">
    <property type="term" value="F:DNA-binding transcription factor activity, RNA polymerase II-specific"/>
    <property type="evidence" value="ECO:0007669"/>
    <property type="project" value="InterPro"/>
</dbReference>
<dbReference type="GO" id="GO:0008270">
    <property type="term" value="F:zinc ion binding"/>
    <property type="evidence" value="ECO:0007669"/>
    <property type="project" value="InterPro"/>
</dbReference>
<dbReference type="PANTHER" id="PTHR46910:SF25">
    <property type="entry name" value="ABC-TRANSPORTER-REGULATING TRANSCRIPTION FACTOR"/>
    <property type="match status" value="1"/>
</dbReference>
<dbReference type="InterPro" id="IPR007219">
    <property type="entry name" value="XnlR_reg_dom"/>
</dbReference>
<gene>
    <name evidence="5" type="ORF">VC83_08978</name>
</gene>
<reference evidence="5" key="1">
    <citation type="submission" date="2016-03" db="EMBL/GenBank/DDBJ databases">
        <title>Updated assembly of Pseudogymnoascus destructans, the fungus causing white-nose syndrome of bats.</title>
        <authorList>
            <person name="Palmer J.M."/>
            <person name="Drees K.P."/>
            <person name="Foster J.T."/>
            <person name="Lindner D.L."/>
        </authorList>
    </citation>
    <scope>NUCLEOTIDE SEQUENCE [LARGE SCALE GENOMIC DNA]</scope>
    <source>
        <strain evidence="5">20631-21</strain>
    </source>
</reference>
<evidence type="ECO:0000256" key="1">
    <source>
        <dbReference type="ARBA" id="ARBA00022723"/>
    </source>
</evidence>
<keyword evidence="2" id="KW-0539">Nucleus</keyword>
<accession>A0A176ZY02</accession>
<dbReference type="CDD" id="cd12148">
    <property type="entry name" value="fungal_TF_MHR"/>
    <property type="match status" value="1"/>
</dbReference>
<dbReference type="CDD" id="cd00067">
    <property type="entry name" value="GAL4"/>
    <property type="match status" value="1"/>
</dbReference>
<dbReference type="SUPFAM" id="SSF57701">
    <property type="entry name" value="Zn2/Cys6 DNA-binding domain"/>
    <property type="match status" value="1"/>
</dbReference>
<keyword evidence="1" id="KW-0479">Metal-binding</keyword>
<dbReference type="VEuPathDB" id="FungiDB:GMDG_04617"/>
<dbReference type="EMBL" id="KV441416">
    <property type="protein sequence ID" value="OAF54717.2"/>
    <property type="molecule type" value="Genomic_DNA"/>
</dbReference>
<dbReference type="InterPro" id="IPR050987">
    <property type="entry name" value="AtrR-like"/>
</dbReference>
<evidence type="ECO:0000256" key="2">
    <source>
        <dbReference type="ARBA" id="ARBA00023242"/>
    </source>
</evidence>
<feature type="compositionally biased region" description="Low complexity" evidence="3">
    <location>
        <begin position="833"/>
        <end position="845"/>
    </location>
</feature>
<dbReference type="GO" id="GO:0003677">
    <property type="term" value="F:DNA binding"/>
    <property type="evidence" value="ECO:0007669"/>
    <property type="project" value="InterPro"/>
</dbReference>
<feature type="domain" description="Zn(2)-C6 fungal-type" evidence="4">
    <location>
        <begin position="15"/>
        <end position="45"/>
    </location>
</feature>
<feature type="region of interest" description="Disordered" evidence="3">
    <location>
        <begin position="695"/>
        <end position="722"/>
    </location>
</feature>
<dbReference type="OrthoDB" id="2740448at2759"/>
<feature type="region of interest" description="Disordered" evidence="3">
    <location>
        <begin position="821"/>
        <end position="871"/>
    </location>
</feature>
<dbReference type="Gene3D" id="4.10.240.10">
    <property type="entry name" value="Zn(2)-C6 fungal-type DNA-binding domain"/>
    <property type="match status" value="1"/>
</dbReference>
<dbReference type="GO" id="GO:0006351">
    <property type="term" value="P:DNA-templated transcription"/>
    <property type="evidence" value="ECO:0007669"/>
    <property type="project" value="InterPro"/>
</dbReference>
<organism evidence="5">
    <name type="scientific">Pseudogymnoascus destructans</name>
    <dbReference type="NCBI Taxonomy" id="655981"/>
    <lineage>
        <taxon>Eukaryota</taxon>
        <taxon>Fungi</taxon>
        <taxon>Dikarya</taxon>
        <taxon>Ascomycota</taxon>
        <taxon>Pezizomycotina</taxon>
        <taxon>Leotiomycetes</taxon>
        <taxon>Thelebolales</taxon>
        <taxon>Thelebolaceae</taxon>
        <taxon>Pseudogymnoascus</taxon>
    </lineage>
</organism>
<dbReference type="PROSITE" id="PS50048">
    <property type="entry name" value="ZN2_CY6_FUNGAL_2"/>
    <property type="match status" value="1"/>
</dbReference>
<dbReference type="Pfam" id="PF00172">
    <property type="entry name" value="Zn_clus"/>
    <property type="match status" value="1"/>
</dbReference>
<evidence type="ECO:0000259" key="4">
    <source>
        <dbReference type="PROSITE" id="PS50048"/>
    </source>
</evidence>
<feature type="compositionally biased region" description="Basic and acidic residues" evidence="3">
    <location>
        <begin position="860"/>
        <end position="871"/>
    </location>
</feature>
<dbReference type="PANTHER" id="PTHR46910">
    <property type="entry name" value="TRANSCRIPTION FACTOR PDR1"/>
    <property type="match status" value="1"/>
</dbReference>
<dbReference type="InterPro" id="IPR036864">
    <property type="entry name" value="Zn2-C6_fun-type_DNA-bd_sf"/>
</dbReference>
<evidence type="ECO:0000313" key="5">
    <source>
        <dbReference type="EMBL" id="OAF54717.2"/>
    </source>
</evidence>
<dbReference type="AlphaFoldDB" id="A0A176ZY02"/>
<dbReference type="InterPro" id="IPR001138">
    <property type="entry name" value="Zn2Cys6_DnaBD"/>
</dbReference>
<protein>
    <recommendedName>
        <fullName evidence="4">Zn(2)-C6 fungal-type domain-containing protein</fullName>
    </recommendedName>
</protein>
<dbReference type="Proteomes" id="UP000077154">
    <property type="component" value="Unassembled WGS sequence"/>
</dbReference>
<proteinExistence type="predicted"/>
<evidence type="ECO:0000256" key="3">
    <source>
        <dbReference type="SAM" id="MobiDB-lite"/>
    </source>
</evidence>
<dbReference type="Pfam" id="PF04082">
    <property type="entry name" value="Fungal_trans"/>
    <property type="match status" value="1"/>
</dbReference>
<dbReference type="PROSITE" id="PS00463">
    <property type="entry name" value="ZN2_CY6_FUNGAL_1"/>
    <property type="match status" value="1"/>
</dbReference>
<feature type="region of interest" description="Disordered" evidence="3">
    <location>
        <begin position="765"/>
        <end position="784"/>
    </location>
</feature>
<sequence>MVSASKKEWATHDAACASCRTRKIRCGREKPMCGCCIRDQVECVYSPALKRVNHVKVLSHNLGDIQDRVVKMQGELSWLTTALKRSNIAGQPELTLPRDVSITHGSEDEVASIQAGHVDRNGVTQIERYHGPRTLVSLCLDFAADLASCNGNTNNEVVTGLVNHLLFDSTRVNEGSLDLLEPGSGRTELNTCNLPPKHLLSVMLDSFVKQADYSTNIFCRRSIQEAIERVYEEPSTPASEPWALCFNLIILLTLGSDNPVRSDDPFVRPMLQAAQAMAEKPSCFMSTRFANVQALALYSHFVQQYHTDNQTLGDSLFARACVLATESGLHQADSDLSPASDLSVVEAEERQKVFRSLYIRDRFSMIAYGALAWLPSADQRGSQTPGKSSEQGGIVSNQLYPQHTPHWKLAGIQDELRCLLYSTDAPPVSKSGRRVALARLQQKLKTWAETYKIPSPNRPTTVHEISLHLAFLGTRILMLESESDTDDAACPALVQVIDDARLSCLLIAISCNQNLDQALTSQVDSLLSKTHFNSPKGFGTHLCPSAALPTSVSSTSTSTFPSALDAPPGIRPPIPGGSNFSSVQDPIPTPLPLHRITNVFPIAAIFVLARHILDIDKRVPPSQYAPAAVQSDKKRTTEITHDILLLEALLFCFRSKKPPSSIADHGNISSDTLGSKLGRTIQNLVNIIHASMNPTCRVGADDDNDGDGEHEDGDDDDDEEDTYSFEPMLTLEPSLPPDAFSNYMGMPGPSSYSSNGISPSQLNVPMQSPWDTPQDSMSNSSTTTPMWSAQNWISLAPLNPLSTMMPERQFDISTFMDQVERSNVDVQDGGQDQGLPMEQQQQQVQCVSEPARKRPRKRPRANDHQVHGDHS</sequence>